<sequence>MTGNEHDQYVAMTEMSSGGILRDLEVQIGNALVPVDFHVLDIKLNWNSSLLLGRDFLSTVGAVCNLQTNQLCLTLTDPHARCNPILGKNPQTSSRRIDDPGLIASCHCGDEYETEYSASLETHTATSIDSAHQKSIDTPKEESVDSSLNDWENNYYNPTMAAHTKDYEEERHSSSSDQHAEEYDEDYKEEQATEYTAILDEEDKLLHHSSWKTNAPSIDRTISTSIDTHPYQTSQNKHRPTLPTTHRLTLEPTVYEKKTTRFHPIDRANRPSIDDNPPSSIDIRPKPPSTVSKNPNYDNQYLTPDEFGIFRDLDGYARAIDGHALQVSIEDIADILQMANGADNLFMQQRTVPAHPQRVTKEFYDTAGGTDNSFKQKYRHPT</sequence>
<gene>
    <name evidence="2" type="ORF">F2Q69_00058979</name>
</gene>
<evidence type="ECO:0000313" key="2">
    <source>
        <dbReference type="EMBL" id="KAF3575230.1"/>
    </source>
</evidence>
<reference evidence="2" key="1">
    <citation type="submission" date="2019-12" db="EMBL/GenBank/DDBJ databases">
        <title>Genome sequencing and annotation of Brassica cretica.</title>
        <authorList>
            <person name="Studholme D.J."/>
            <person name="Sarris P."/>
        </authorList>
    </citation>
    <scope>NUCLEOTIDE SEQUENCE</scope>
    <source>
        <strain evidence="2">PFS-109/04</strain>
        <tissue evidence="2">Leaf</tissue>
    </source>
</reference>
<protein>
    <submittedName>
        <fullName evidence="2">Uncharacterized protein</fullName>
    </submittedName>
</protein>
<dbReference type="InterPro" id="IPR021109">
    <property type="entry name" value="Peptidase_aspartic_dom_sf"/>
</dbReference>
<feature type="compositionally biased region" description="Basic and acidic residues" evidence="1">
    <location>
        <begin position="131"/>
        <end position="143"/>
    </location>
</feature>
<feature type="compositionally biased region" description="Basic and acidic residues" evidence="1">
    <location>
        <begin position="165"/>
        <end position="181"/>
    </location>
</feature>
<organism evidence="2 3">
    <name type="scientific">Brassica cretica</name>
    <name type="common">Mustard</name>
    <dbReference type="NCBI Taxonomy" id="69181"/>
    <lineage>
        <taxon>Eukaryota</taxon>
        <taxon>Viridiplantae</taxon>
        <taxon>Streptophyta</taxon>
        <taxon>Embryophyta</taxon>
        <taxon>Tracheophyta</taxon>
        <taxon>Spermatophyta</taxon>
        <taxon>Magnoliopsida</taxon>
        <taxon>eudicotyledons</taxon>
        <taxon>Gunneridae</taxon>
        <taxon>Pentapetalae</taxon>
        <taxon>rosids</taxon>
        <taxon>malvids</taxon>
        <taxon>Brassicales</taxon>
        <taxon>Brassicaceae</taxon>
        <taxon>Brassiceae</taxon>
        <taxon>Brassica</taxon>
    </lineage>
</organism>
<evidence type="ECO:0000256" key="1">
    <source>
        <dbReference type="SAM" id="MobiDB-lite"/>
    </source>
</evidence>
<evidence type="ECO:0000313" key="3">
    <source>
        <dbReference type="Proteomes" id="UP000712600"/>
    </source>
</evidence>
<feature type="region of interest" description="Disordered" evidence="1">
    <location>
        <begin position="259"/>
        <end position="298"/>
    </location>
</feature>
<proteinExistence type="predicted"/>
<dbReference type="EMBL" id="QGKX02000095">
    <property type="protein sequence ID" value="KAF3575230.1"/>
    <property type="molecule type" value="Genomic_DNA"/>
</dbReference>
<feature type="compositionally biased region" description="Polar residues" evidence="1">
    <location>
        <begin position="289"/>
        <end position="298"/>
    </location>
</feature>
<accession>A0A8S9RQL7</accession>
<comment type="caution">
    <text evidence="2">The sequence shown here is derived from an EMBL/GenBank/DDBJ whole genome shotgun (WGS) entry which is preliminary data.</text>
</comment>
<dbReference type="AlphaFoldDB" id="A0A8S9RQL7"/>
<feature type="region of interest" description="Disordered" evidence="1">
    <location>
        <begin position="165"/>
        <end position="189"/>
    </location>
</feature>
<feature type="compositionally biased region" description="Basic and acidic residues" evidence="1">
    <location>
        <begin position="259"/>
        <end position="273"/>
    </location>
</feature>
<feature type="region of interest" description="Disordered" evidence="1">
    <location>
        <begin position="123"/>
        <end position="151"/>
    </location>
</feature>
<dbReference type="Proteomes" id="UP000712600">
    <property type="component" value="Unassembled WGS sequence"/>
</dbReference>
<dbReference type="Gene3D" id="2.40.70.10">
    <property type="entry name" value="Acid Proteases"/>
    <property type="match status" value="1"/>
</dbReference>
<name>A0A8S9RQL7_BRACR</name>